<dbReference type="EMBL" id="CP034346">
    <property type="protein sequence ID" value="AZS13777.1"/>
    <property type="molecule type" value="Genomic_DNA"/>
</dbReference>
<sequence>MRGMIGNLVRNEWWVNRRNFVIALFIIVGFQVLFTGVSDIYLQNDDIVKLMETIPSAMLEAFGMHPEQMTSFEGWMSSEPLLFYQMLFGGFAAVWGSQTIARERGNKTQDFLFTLPYTRTQIFLSRVLAHLVQMFVVFLIVMGSVYLFGSLFSTVGNPEAVLVMMLSGLLVALAFAGIGYLFTTLVRTERAAMSISIGIVMVSFLLKMLSGLSESISWLSKWSLFNTFDSLRMASESYLSWTGVAVCLLVYFLGIVIAAFLLRRQDI</sequence>
<name>A0A3Q9I6M0_9BACL</name>
<dbReference type="KEGG" id="plut:EI981_04345"/>
<feature type="transmembrane region" description="Helical" evidence="1">
    <location>
        <begin position="20"/>
        <end position="42"/>
    </location>
</feature>
<dbReference type="RefSeq" id="WP_126995780.1">
    <property type="nucleotide sequence ID" value="NZ_CP034346.1"/>
</dbReference>
<evidence type="ECO:0008006" key="4">
    <source>
        <dbReference type="Google" id="ProtNLM"/>
    </source>
</evidence>
<dbReference type="GO" id="GO:0005886">
    <property type="term" value="C:plasma membrane"/>
    <property type="evidence" value="ECO:0007669"/>
    <property type="project" value="UniProtKB-SubCell"/>
</dbReference>
<feature type="transmembrane region" description="Helical" evidence="1">
    <location>
        <begin position="195"/>
        <end position="218"/>
    </location>
</feature>
<dbReference type="PANTHER" id="PTHR37305">
    <property type="entry name" value="INTEGRAL MEMBRANE PROTEIN-RELATED"/>
    <property type="match status" value="1"/>
</dbReference>
<keyword evidence="1" id="KW-1133">Transmembrane helix</keyword>
<reference evidence="3" key="1">
    <citation type="submission" date="2018-12" db="EMBL/GenBank/DDBJ databases">
        <title>Complete genome sequence of Paenibacillus sp. MBLB1234.</title>
        <authorList>
            <person name="Nam Y.-D."/>
            <person name="Kang J."/>
            <person name="Chung W.-H."/>
            <person name="Park Y.S."/>
        </authorList>
    </citation>
    <scope>NUCLEOTIDE SEQUENCE [LARGE SCALE GENOMIC DNA]</scope>
    <source>
        <strain evidence="3">MBLB1234</strain>
    </source>
</reference>
<keyword evidence="1" id="KW-0472">Membrane</keyword>
<evidence type="ECO:0000313" key="2">
    <source>
        <dbReference type="EMBL" id="AZS13777.1"/>
    </source>
</evidence>
<feature type="transmembrane region" description="Helical" evidence="1">
    <location>
        <begin position="238"/>
        <end position="262"/>
    </location>
</feature>
<organism evidence="2 3">
    <name type="scientific">Paenibacillus lutimineralis</name>
    <dbReference type="NCBI Taxonomy" id="2707005"/>
    <lineage>
        <taxon>Bacteria</taxon>
        <taxon>Bacillati</taxon>
        <taxon>Bacillota</taxon>
        <taxon>Bacilli</taxon>
        <taxon>Bacillales</taxon>
        <taxon>Paenibacillaceae</taxon>
        <taxon>Paenibacillus</taxon>
    </lineage>
</organism>
<dbReference type="AlphaFoldDB" id="A0A3Q9I6M0"/>
<protein>
    <recommendedName>
        <fullName evidence="4">ABC transporter permease</fullName>
    </recommendedName>
</protein>
<feature type="transmembrane region" description="Helical" evidence="1">
    <location>
        <begin position="160"/>
        <end position="183"/>
    </location>
</feature>
<accession>A0A3Q9I6M0</accession>
<feature type="transmembrane region" description="Helical" evidence="1">
    <location>
        <begin position="81"/>
        <end position="101"/>
    </location>
</feature>
<feature type="transmembrane region" description="Helical" evidence="1">
    <location>
        <begin position="122"/>
        <end position="148"/>
    </location>
</feature>
<dbReference type="Proteomes" id="UP000270678">
    <property type="component" value="Chromosome"/>
</dbReference>
<evidence type="ECO:0000313" key="3">
    <source>
        <dbReference type="Proteomes" id="UP000270678"/>
    </source>
</evidence>
<dbReference type="OrthoDB" id="9800309at2"/>
<evidence type="ECO:0000256" key="1">
    <source>
        <dbReference type="SAM" id="Phobius"/>
    </source>
</evidence>
<dbReference type="GO" id="GO:0140359">
    <property type="term" value="F:ABC-type transporter activity"/>
    <property type="evidence" value="ECO:0007669"/>
    <property type="project" value="InterPro"/>
</dbReference>
<keyword evidence="1" id="KW-0812">Transmembrane</keyword>
<proteinExistence type="predicted"/>
<dbReference type="PANTHER" id="PTHR37305:SF1">
    <property type="entry name" value="MEMBRANE PROTEIN"/>
    <property type="match status" value="1"/>
</dbReference>
<dbReference type="Pfam" id="PF12679">
    <property type="entry name" value="ABC2_membrane_2"/>
    <property type="match status" value="1"/>
</dbReference>
<keyword evidence="3" id="KW-1185">Reference proteome</keyword>
<gene>
    <name evidence="2" type="ORF">EI981_04345</name>
</gene>